<reference evidence="3" key="1">
    <citation type="submission" date="2017-03" db="EMBL/GenBank/DDBJ databases">
        <title>Phytopthora megakarya and P. palmivora, two closely related causual agents of cacao black pod achieved similar genome size and gene model numbers by different mechanisms.</title>
        <authorList>
            <person name="Ali S."/>
            <person name="Shao J."/>
            <person name="Larry D.J."/>
            <person name="Kronmiller B."/>
            <person name="Shen D."/>
            <person name="Strem M.D."/>
            <person name="Melnick R.L."/>
            <person name="Guiltinan M.J."/>
            <person name="Tyler B.M."/>
            <person name="Meinhardt L.W."/>
            <person name="Bailey B.A."/>
        </authorList>
    </citation>
    <scope>NUCLEOTIDE SEQUENCE [LARGE SCALE GENOMIC DNA]</scope>
    <source>
        <strain evidence="3">zdho120</strain>
    </source>
</reference>
<dbReference type="Gene3D" id="1.25.40.10">
    <property type="entry name" value="Tetratricopeptide repeat domain"/>
    <property type="match status" value="1"/>
</dbReference>
<gene>
    <name evidence="2" type="ORF">PHMEG_00024586</name>
</gene>
<accession>A0A225VE44</accession>
<dbReference type="Pfam" id="PF13181">
    <property type="entry name" value="TPR_8"/>
    <property type="match status" value="1"/>
</dbReference>
<dbReference type="OrthoDB" id="98055at2759"/>
<dbReference type="InterPro" id="IPR011990">
    <property type="entry name" value="TPR-like_helical_dom_sf"/>
</dbReference>
<proteinExistence type="predicted"/>
<dbReference type="Proteomes" id="UP000198211">
    <property type="component" value="Unassembled WGS sequence"/>
</dbReference>
<feature type="repeat" description="TPR" evidence="1">
    <location>
        <begin position="263"/>
        <end position="296"/>
    </location>
</feature>
<evidence type="ECO:0000313" key="2">
    <source>
        <dbReference type="EMBL" id="OWZ03643.1"/>
    </source>
</evidence>
<dbReference type="PROSITE" id="PS50005">
    <property type="entry name" value="TPR"/>
    <property type="match status" value="1"/>
</dbReference>
<dbReference type="EMBL" id="NBNE01005401">
    <property type="protein sequence ID" value="OWZ03643.1"/>
    <property type="molecule type" value="Genomic_DNA"/>
</dbReference>
<name>A0A225VE44_9STRA</name>
<organism evidence="2 3">
    <name type="scientific">Phytophthora megakarya</name>
    <dbReference type="NCBI Taxonomy" id="4795"/>
    <lineage>
        <taxon>Eukaryota</taxon>
        <taxon>Sar</taxon>
        <taxon>Stramenopiles</taxon>
        <taxon>Oomycota</taxon>
        <taxon>Peronosporomycetes</taxon>
        <taxon>Peronosporales</taxon>
        <taxon>Peronosporaceae</taxon>
        <taxon>Phytophthora</taxon>
    </lineage>
</organism>
<keyword evidence="3" id="KW-1185">Reference proteome</keyword>
<protein>
    <submittedName>
        <fullName evidence="2">Trimethylguanosine synthase</fullName>
    </submittedName>
</protein>
<keyword evidence="1" id="KW-0802">TPR repeat</keyword>
<evidence type="ECO:0000313" key="3">
    <source>
        <dbReference type="Proteomes" id="UP000198211"/>
    </source>
</evidence>
<dbReference type="InterPro" id="IPR019734">
    <property type="entry name" value="TPR_rpt"/>
</dbReference>
<evidence type="ECO:0000256" key="1">
    <source>
        <dbReference type="PROSITE-ProRule" id="PRU00339"/>
    </source>
</evidence>
<dbReference type="SUPFAM" id="SSF48452">
    <property type="entry name" value="TPR-like"/>
    <property type="match status" value="1"/>
</dbReference>
<dbReference type="AlphaFoldDB" id="A0A225VE44"/>
<comment type="caution">
    <text evidence="2">The sequence shown here is derived from an EMBL/GenBank/DDBJ whole genome shotgun (WGS) entry which is preliminary data.</text>
</comment>
<dbReference type="SMART" id="SM00028">
    <property type="entry name" value="TPR"/>
    <property type="match status" value="3"/>
</dbReference>
<sequence length="334" mass="38257">MPAFLQKWQHLLRSMDGRGDAGVVSTNTIDYCQELVALARSWKLIGDIIQARSTLGKCCEVTRRHLKTPFAKSMPFENGEHQKLRHVAIAAKELLLECVAFQISLARNKELFRRHDAPSNVQAALTKDFWMLFRQAPISVEIAFLLSHSLMKQRQFTLVIRFLEQAHLADENAELTLIHVRALEYVGFYRQAIDMAEQFIDQRYNDNVTSIEAVEVHCNRMTKLLACREKADEFLRLEQYEKAVNHYQECLALVDSTDRKQFAALLYGHANALLGLEQISTAIDDLRKSVQLDPTNKIASIRLQTACLQLETERIKKKLSRKRGPKFPITSSTS</sequence>